<dbReference type="InterPro" id="IPR036264">
    <property type="entry name" value="Bact_exopeptidase_dim_dom"/>
</dbReference>
<name>A0AAW5F4X8_CLOSY</name>
<protein>
    <submittedName>
        <fullName evidence="3">M20 family metallopeptidase</fullName>
    </submittedName>
</protein>
<dbReference type="Pfam" id="PF07687">
    <property type="entry name" value="M20_dimer"/>
    <property type="match status" value="1"/>
</dbReference>
<feature type="binding site" evidence="1">
    <location>
        <position position="371"/>
    </location>
    <ligand>
        <name>Mn(2+)</name>
        <dbReference type="ChEBI" id="CHEBI:29035"/>
        <label>2</label>
    </ligand>
</feature>
<evidence type="ECO:0000313" key="3">
    <source>
        <dbReference type="EMBL" id="MCK0086544.1"/>
    </source>
</evidence>
<feature type="domain" description="Peptidase M20 dimerisation" evidence="2">
    <location>
        <begin position="189"/>
        <end position="280"/>
    </location>
</feature>
<dbReference type="Pfam" id="PF01546">
    <property type="entry name" value="Peptidase_M20"/>
    <property type="match status" value="1"/>
</dbReference>
<dbReference type="InterPro" id="IPR002933">
    <property type="entry name" value="Peptidase_M20"/>
</dbReference>
<accession>A0AAW5F4X8</accession>
<evidence type="ECO:0000313" key="4">
    <source>
        <dbReference type="Proteomes" id="UP001203136"/>
    </source>
</evidence>
<feature type="binding site" evidence="1">
    <location>
        <position position="107"/>
    </location>
    <ligand>
        <name>Mn(2+)</name>
        <dbReference type="ChEBI" id="CHEBI:29035"/>
        <label>2</label>
    </ligand>
</feature>
<dbReference type="RefSeq" id="WP_024738337.1">
    <property type="nucleotide sequence ID" value="NZ_JAAIMZ010000017.1"/>
</dbReference>
<reference evidence="3" key="1">
    <citation type="journal article" date="2022" name="Cell Host Microbe">
        <title>Colonization of the live biotherapeutic product VE303 and modulation of the microbiota and metabolites in healthy volunteers.</title>
        <authorList>
            <person name="Dsouza M."/>
            <person name="Menon R."/>
            <person name="Crossette E."/>
            <person name="Bhattarai S.K."/>
            <person name="Schneider J."/>
            <person name="Kim Y.G."/>
            <person name="Reddy S."/>
            <person name="Caballero S."/>
            <person name="Felix C."/>
            <person name="Cornacchione L."/>
            <person name="Hendrickson J."/>
            <person name="Watson A.R."/>
            <person name="Minot S.S."/>
            <person name="Greenfield N."/>
            <person name="Schopf L."/>
            <person name="Szabady R."/>
            <person name="Patarroyo J."/>
            <person name="Smith W."/>
            <person name="Harrison P."/>
            <person name="Kuijper E.J."/>
            <person name="Kelly C.P."/>
            <person name="Olle B."/>
            <person name="Bobilev D."/>
            <person name="Silber J.L."/>
            <person name="Bucci V."/>
            <person name="Roberts B."/>
            <person name="Faith J."/>
            <person name="Norman J.M."/>
        </authorList>
    </citation>
    <scope>NUCLEOTIDE SEQUENCE</scope>
    <source>
        <strain evidence="3">VE303-04</strain>
    </source>
</reference>
<comment type="cofactor">
    <cofactor evidence="1">
        <name>Mn(2+)</name>
        <dbReference type="ChEBI" id="CHEBI:29035"/>
    </cofactor>
    <text evidence="1">The Mn(2+) ion enhances activity.</text>
</comment>
<dbReference type="SUPFAM" id="SSF55031">
    <property type="entry name" value="Bacterial exopeptidase dimerisation domain"/>
    <property type="match status" value="1"/>
</dbReference>
<dbReference type="PIRSF" id="PIRSF005962">
    <property type="entry name" value="Pept_M20D_amidohydro"/>
    <property type="match status" value="1"/>
</dbReference>
<dbReference type="InterPro" id="IPR017439">
    <property type="entry name" value="Amidohydrolase"/>
</dbReference>
<keyword evidence="1" id="KW-0479">Metal-binding</keyword>
<evidence type="ECO:0000256" key="1">
    <source>
        <dbReference type="PIRSR" id="PIRSR005962-1"/>
    </source>
</evidence>
<dbReference type="PANTHER" id="PTHR11014">
    <property type="entry name" value="PEPTIDASE M20 FAMILY MEMBER"/>
    <property type="match status" value="1"/>
</dbReference>
<feature type="binding site" evidence="1">
    <location>
        <position position="105"/>
    </location>
    <ligand>
        <name>Mn(2+)</name>
        <dbReference type="ChEBI" id="CHEBI:29035"/>
        <label>2</label>
    </ligand>
</feature>
<evidence type="ECO:0000259" key="2">
    <source>
        <dbReference type="Pfam" id="PF07687"/>
    </source>
</evidence>
<dbReference type="EMBL" id="JAINVB010000001">
    <property type="protein sequence ID" value="MCK0086544.1"/>
    <property type="molecule type" value="Genomic_DNA"/>
</dbReference>
<dbReference type="Proteomes" id="UP001203136">
    <property type="component" value="Unassembled WGS sequence"/>
</dbReference>
<organism evidence="3 4">
    <name type="scientific">Clostridium symbiosum</name>
    <name type="common">Bacteroides symbiosus</name>
    <dbReference type="NCBI Taxonomy" id="1512"/>
    <lineage>
        <taxon>Bacteria</taxon>
        <taxon>Bacillati</taxon>
        <taxon>Bacillota</taxon>
        <taxon>Clostridia</taxon>
        <taxon>Lachnospirales</taxon>
        <taxon>Lachnospiraceae</taxon>
        <taxon>Otoolea</taxon>
    </lineage>
</organism>
<dbReference type="AlphaFoldDB" id="A0AAW5F4X8"/>
<dbReference type="SUPFAM" id="SSF53187">
    <property type="entry name" value="Zn-dependent exopeptidases"/>
    <property type="match status" value="1"/>
</dbReference>
<proteinExistence type="predicted"/>
<gene>
    <name evidence="3" type="ORF">K5I21_11800</name>
</gene>
<dbReference type="NCBIfam" id="TIGR01891">
    <property type="entry name" value="amidohydrolases"/>
    <property type="match status" value="1"/>
</dbReference>
<dbReference type="CDD" id="cd03886">
    <property type="entry name" value="M20_Acy1"/>
    <property type="match status" value="1"/>
</dbReference>
<dbReference type="Gene3D" id="3.40.630.10">
    <property type="entry name" value="Zn peptidases"/>
    <property type="match status" value="1"/>
</dbReference>
<dbReference type="InterPro" id="IPR011650">
    <property type="entry name" value="Peptidase_M20_dimer"/>
</dbReference>
<keyword evidence="1" id="KW-0464">Manganese</keyword>
<sequence length="399" mass="43511">MEQVETLLRLSDSLEKHTIAVRRMIHQKPELAFEEYKTAGLVMQELRRMGIPYEESPVEPGIVAVIDSGKPGKLLMLRADMDALPIEETAQVSFRSLNKGVMHACGHDVHTANLLAVGEILNGMKGFWSGRVKLVFQPAEERGGGGRQMIEAGLMEELPDACMALHVTSDQRGKFYVGVGPVTAFSDRCEIVVHGKAAHSSEPQEGVDAVYIAASIIVALNTLVPKNLSPMEHSTLNMGMISGGAALNVITDRVEMHGMMRNAEAQTRSVMMEKIRSLSEGIASAMGGSCEVKFEEGYAAVYNDKTLAKRVIATIKENEEALYKGLPTGEPYPEIVTGDLLRLASEDFGFFSQKVPSCYIMMGTGEGAPVHNPEFKVDETYIKLASRTMAAVAIDYLKD</sequence>
<dbReference type="Gene3D" id="3.30.70.360">
    <property type="match status" value="1"/>
</dbReference>
<dbReference type="GO" id="GO:0016787">
    <property type="term" value="F:hydrolase activity"/>
    <property type="evidence" value="ECO:0007669"/>
    <property type="project" value="InterPro"/>
</dbReference>
<feature type="binding site" evidence="1">
    <location>
        <position position="141"/>
    </location>
    <ligand>
        <name>Mn(2+)</name>
        <dbReference type="ChEBI" id="CHEBI:29035"/>
        <label>2</label>
    </ligand>
</feature>
<dbReference type="GO" id="GO:0046872">
    <property type="term" value="F:metal ion binding"/>
    <property type="evidence" value="ECO:0007669"/>
    <property type="project" value="UniProtKB-KW"/>
</dbReference>
<comment type="caution">
    <text evidence="3">The sequence shown here is derived from an EMBL/GenBank/DDBJ whole genome shotgun (WGS) entry which is preliminary data.</text>
</comment>
<feature type="binding site" evidence="1">
    <location>
        <position position="166"/>
    </location>
    <ligand>
        <name>Mn(2+)</name>
        <dbReference type="ChEBI" id="CHEBI:29035"/>
        <label>2</label>
    </ligand>
</feature>
<dbReference type="PANTHER" id="PTHR11014:SF63">
    <property type="entry name" value="METALLOPEPTIDASE, PUTATIVE (AFU_ORTHOLOGUE AFUA_6G09600)-RELATED"/>
    <property type="match status" value="1"/>
</dbReference>